<gene>
    <name evidence="10" type="ordered locus">FsymDg_1957</name>
</gene>
<dbReference type="GO" id="GO:0022857">
    <property type="term" value="F:transmembrane transporter activity"/>
    <property type="evidence" value="ECO:0007669"/>
    <property type="project" value="InterPro"/>
</dbReference>
<dbReference type="GO" id="GO:0005886">
    <property type="term" value="C:plasma membrane"/>
    <property type="evidence" value="ECO:0007669"/>
    <property type="project" value="UniProtKB-SubCell"/>
</dbReference>
<keyword evidence="2" id="KW-0813">Transport</keyword>
<feature type="transmembrane region" description="Helical" evidence="8">
    <location>
        <begin position="304"/>
        <end position="325"/>
    </location>
</feature>
<evidence type="ECO:0000256" key="3">
    <source>
        <dbReference type="ARBA" id="ARBA00022475"/>
    </source>
</evidence>
<feature type="transmembrane region" description="Helical" evidence="8">
    <location>
        <begin position="48"/>
        <end position="72"/>
    </location>
</feature>
<dbReference type="KEGG" id="fsy:FsymDg_1957"/>
<proteinExistence type="predicted"/>
<feature type="transmembrane region" description="Helical" evidence="8">
    <location>
        <begin position="201"/>
        <end position="223"/>
    </location>
</feature>
<dbReference type="EMBL" id="CP002801">
    <property type="protein sequence ID" value="AEH09389.1"/>
    <property type="molecule type" value="Genomic_DNA"/>
</dbReference>
<protein>
    <submittedName>
        <fullName evidence="10">Major facilitator superfamily MFS_1</fullName>
    </submittedName>
</protein>
<dbReference type="Pfam" id="PF07690">
    <property type="entry name" value="MFS_1"/>
    <property type="match status" value="1"/>
</dbReference>
<dbReference type="InterPro" id="IPR011701">
    <property type="entry name" value="MFS"/>
</dbReference>
<organism evidence="10 11">
    <name type="scientific">Candidatus Protofrankia datiscae</name>
    <dbReference type="NCBI Taxonomy" id="2716812"/>
    <lineage>
        <taxon>Bacteria</taxon>
        <taxon>Bacillati</taxon>
        <taxon>Actinomycetota</taxon>
        <taxon>Actinomycetes</taxon>
        <taxon>Frankiales</taxon>
        <taxon>Frankiaceae</taxon>
        <taxon>Protofrankia</taxon>
    </lineage>
</organism>
<evidence type="ECO:0000313" key="10">
    <source>
        <dbReference type="EMBL" id="AEH09389.1"/>
    </source>
</evidence>
<accession>F8AWP5</accession>
<feature type="transmembrane region" description="Helical" evidence="8">
    <location>
        <begin position="467"/>
        <end position="488"/>
    </location>
</feature>
<feature type="transmembrane region" description="Helical" evidence="8">
    <location>
        <begin position="368"/>
        <end position="385"/>
    </location>
</feature>
<feature type="compositionally biased region" description="Low complexity" evidence="7">
    <location>
        <begin position="1"/>
        <end position="21"/>
    </location>
</feature>
<evidence type="ECO:0000256" key="5">
    <source>
        <dbReference type="ARBA" id="ARBA00022989"/>
    </source>
</evidence>
<evidence type="ECO:0000256" key="4">
    <source>
        <dbReference type="ARBA" id="ARBA00022692"/>
    </source>
</evidence>
<feature type="transmembrane region" description="Helical" evidence="8">
    <location>
        <begin position="397"/>
        <end position="421"/>
    </location>
</feature>
<reference evidence="10 11" key="1">
    <citation type="submission" date="2011-05" db="EMBL/GenBank/DDBJ databases">
        <title>Complete sequence of chromosome of Frankia symbiont of Datisca glomerata.</title>
        <authorList>
            <consortium name="US DOE Joint Genome Institute"/>
            <person name="Lucas S."/>
            <person name="Han J."/>
            <person name="Lapidus A."/>
            <person name="Cheng J.-F."/>
            <person name="Goodwin L."/>
            <person name="Pitluck S."/>
            <person name="Peters L."/>
            <person name="Mikhailova N."/>
            <person name="Chertkov O."/>
            <person name="Teshima H."/>
            <person name="Han C."/>
            <person name="Tapia R."/>
            <person name="Land M."/>
            <person name="Hauser L."/>
            <person name="Kyrpides N."/>
            <person name="Ivanova N."/>
            <person name="Pagani I."/>
            <person name="Berry A."/>
            <person name="Pawlowski K."/>
            <person name="Persson T."/>
            <person name="Vanden Heuvel B."/>
            <person name="Benson D."/>
            <person name="Woyke T."/>
        </authorList>
    </citation>
    <scope>NUCLEOTIDE SEQUENCE [LARGE SCALE GENOMIC DNA]</scope>
    <source>
        <strain evidence="11">4085684</strain>
    </source>
</reference>
<evidence type="ECO:0000256" key="7">
    <source>
        <dbReference type="SAM" id="MobiDB-lite"/>
    </source>
</evidence>
<evidence type="ECO:0000256" key="6">
    <source>
        <dbReference type="ARBA" id="ARBA00023136"/>
    </source>
</evidence>
<evidence type="ECO:0000313" key="11">
    <source>
        <dbReference type="Proteomes" id="UP000001549"/>
    </source>
</evidence>
<dbReference type="InterPro" id="IPR020846">
    <property type="entry name" value="MFS_dom"/>
</dbReference>
<keyword evidence="11" id="KW-1185">Reference proteome</keyword>
<dbReference type="Gene3D" id="1.20.1720.10">
    <property type="entry name" value="Multidrug resistance protein D"/>
    <property type="match status" value="1"/>
</dbReference>
<feature type="transmembrane region" description="Helical" evidence="8">
    <location>
        <begin position="433"/>
        <end position="455"/>
    </location>
</feature>
<dbReference type="SUPFAM" id="SSF103473">
    <property type="entry name" value="MFS general substrate transporter"/>
    <property type="match status" value="1"/>
</dbReference>
<dbReference type="HOGENOM" id="CLU_000960_28_2_11"/>
<feature type="transmembrane region" description="Helical" evidence="8">
    <location>
        <begin position="337"/>
        <end position="356"/>
    </location>
</feature>
<dbReference type="Gene3D" id="1.20.1250.20">
    <property type="entry name" value="MFS general substrate transporter like domains"/>
    <property type="match status" value="1"/>
</dbReference>
<keyword evidence="3" id="KW-1003">Cell membrane</keyword>
<comment type="subcellular location">
    <subcellularLocation>
        <location evidence="1">Cell membrane</location>
        <topology evidence="1">Multi-pass membrane protein</topology>
    </subcellularLocation>
</comment>
<feature type="transmembrane region" description="Helical" evidence="8">
    <location>
        <begin position="267"/>
        <end position="283"/>
    </location>
</feature>
<name>F8AWP5_9ACTN</name>
<feature type="transmembrane region" description="Helical" evidence="8">
    <location>
        <begin position="144"/>
        <end position="162"/>
    </location>
</feature>
<dbReference type="InterPro" id="IPR036259">
    <property type="entry name" value="MFS_trans_sf"/>
</dbReference>
<evidence type="ECO:0000256" key="2">
    <source>
        <dbReference type="ARBA" id="ARBA00022448"/>
    </source>
</evidence>
<evidence type="ECO:0000256" key="1">
    <source>
        <dbReference type="ARBA" id="ARBA00004651"/>
    </source>
</evidence>
<feature type="region of interest" description="Disordered" evidence="7">
    <location>
        <begin position="1"/>
        <end position="38"/>
    </location>
</feature>
<keyword evidence="6 8" id="KW-0472">Membrane</keyword>
<feature type="transmembrane region" description="Helical" evidence="8">
    <location>
        <begin position="84"/>
        <end position="104"/>
    </location>
</feature>
<dbReference type="CDD" id="cd17321">
    <property type="entry name" value="MFS_MMR_MDR_like"/>
    <property type="match status" value="1"/>
</dbReference>
<dbReference type="AlphaFoldDB" id="F8AWP5"/>
<dbReference type="PANTHER" id="PTHR42718:SF46">
    <property type="entry name" value="BLR6921 PROTEIN"/>
    <property type="match status" value="1"/>
</dbReference>
<evidence type="ECO:0000259" key="9">
    <source>
        <dbReference type="PROSITE" id="PS50850"/>
    </source>
</evidence>
<keyword evidence="4 8" id="KW-0812">Transmembrane</keyword>
<evidence type="ECO:0000256" key="8">
    <source>
        <dbReference type="SAM" id="Phobius"/>
    </source>
</evidence>
<feature type="transmembrane region" description="Helical" evidence="8">
    <location>
        <begin position="235"/>
        <end position="255"/>
    </location>
</feature>
<feature type="transmembrane region" description="Helical" evidence="8">
    <location>
        <begin position="174"/>
        <end position="195"/>
    </location>
</feature>
<keyword evidence="5 8" id="KW-1133">Transmembrane helix</keyword>
<dbReference type="PANTHER" id="PTHR42718">
    <property type="entry name" value="MAJOR FACILITATOR SUPERFAMILY MULTIDRUG TRANSPORTER MFSC"/>
    <property type="match status" value="1"/>
</dbReference>
<feature type="transmembrane region" description="Helical" evidence="8">
    <location>
        <begin position="116"/>
        <end position="138"/>
    </location>
</feature>
<dbReference type="RefSeq" id="WP_013873333.1">
    <property type="nucleotide sequence ID" value="NC_015656.1"/>
</dbReference>
<dbReference type="Proteomes" id="UP000001549">
    <property type="component" value="Chromosome"/>
</dbReference>
<dbReference type="eggNOG" id="COG0477">
    <property type="taxonomic scope" value="Bacteria"/>
</dbReference>
<sequence length="498" mass="50273">MTTDADVPATGTTGTDTTTAVRPAAAPDQGVTQPETAGRTARPGALGLILAAIVGAEFILQLDATIVAVALPNLQEDLGLSAGSLSWVVNGFLLAFGGLLLFGGRLGDVVGHRTTFIAGTSLLAAASLLAGLASNVGLLLTGRVLQGAGAALAGPAGLALLATTFTGARQQRAFAVYSTVTGLAASAGMVLGGILTDLANWRWTLLINAPIGVAVALLTARVVPSPSRSDERRALDVPGAVLSVIGMTALVYGFVAAAEDGWDSGRAVAGLVGGVAVLAGFVLREAQASSPLLPLRVVTHRGRAGAFVNLLLMAFALTGFLFFLTQFLQRVLELEPLVTGLAFLPFGVSLLLAARAVPKILTRLNPRALAILGFAVMALALFWLSRLGNDSDYATGILVPIILLGAGAGAAVVPLNIIILSQSAPEEIGVTSGVLQSALSVGGSLGIAILLTLYTAADDVAGGVTRAFTGGAVIAAVAVVLGLVFWYLPGRRPAEAAA</sequence>
<feature type="domain" description="Major facilitator superfamily (MFS) profile" evidence="9">
    <location>
        <begin position="49"/>
        <end position="493"/>
    </location>
</feature>
<dbReference type="PROSITE" id="PS50850">
    <property type="entry name" value="MFS"/>
    <property type="match status" value="1"/>
</dbReference>